<organism evidence="11 12">
    <name type="scientific">Corynebacterium hylobatis</name>
    <dbReference type="NCBI Taxonomy" id="1859290"/>
    <lineage>
        <taxon>Bacteria</taxon>
        <taxon>Bacillati</taxon>
        <taxon>Actinomycetota</taxon>
        <taxon>Actinomycetes</taxon>
        <taxon>Mycobacteriales</taxon>
        <taxon>Corynebacteriaceae</taxon>
        <taxon>Corynebacterium</taxon>
    </lineage>
</organism>
<dbReference type="PANTHER" id="PTHR22911">
    <property type="entry name" value="ACYL-MALONYL CONDENSING ENZYME-RELATED"/>
    <property type="match status" value="1"/>
</dbReference>
<accession>A0A3R9ZDV8</accession>
<gene>
    <name evidence="11" type="primary">rarD</name>
    <name evidence="11" type="ORF">EAH68_09240</name>
</gene>
<keyword evidence="5 9" id="KW-0812">Transmembrane</keyword>
<feature type="transmembrane region" description="Helical" evidence="9">
    <location>
        <begin position="63"/>
        <end position="82"/>
    </location>
</feature>
<reference evidence="11 12" key="1">
    <citation type="submission" date="2018-12" db="EMBL/GenBank/DDBJ databases">
        <title>YIM 101343 draft genome.</title>
        <authorList>
            <person name="Chen X."/>
        </authorList>
    </citation>
    <scope>NUCLEOTIDE SEQUENCE [LARGE SCALE GENOMIC DNA]</scope>
    <source>
        <strain evidence="11 12">YIM 101343</strain>
    </source>
</reference>
<comment type="subcellular location">
    <subcellularLocation>
        <location evidence="1">Cell membrane</location>
        <topology evidence="1">Multi-pass membrane protein</topology>
    </subcellularLocation>
</comment>
<evidence type="ECO:0000256" key="4">
    <source>
        <dbReference type="ARBA" id="ARBA00022475"/>
    </source>
</evidence>
<evidence type="ECO:0000256" key="2">
    <source>
        <dbReference type="ARBA" id="ARBA00007362"/>
    </source>
</evidence>
<evidence type="ECO:0000256" key="9">
    <source>
        <dbReference type="SAM" id="Phobius"/>
    </source>
</evidence>
<dbReference type="PANTHER" id="PTHR22911:SF137">
    <property type="entry name" value="SOLUTE CARRIER FAMILY 35 MEMBER G2-RELATED"/>
    <property type="match status" value="1"/>
</dbReference>
<keyword evidence="4" id="KW-1003">Cell membrane</keyword>
<dbReference type="Pfam" id="PF00892">
    <property type="entry name" value="EamA"/>
    <property type="match status" value="2"/>
</dbReference>
<sequence>MVYGLLAYLLWGLFPAFFPLLLPAGPVEILAHRVVWTAVIMTVVLTFLGGWRELRQASGRTWLQLIAAGVLISSNWGIYILAVNTNHVADAALGYFINPLLSVVLAVVFLRERLNRLQLVSVSIAAVGVIQLTFLSGQAPVMALAMAITFGLYGLVKKQVQVSATASLTAETLVIAPLGLVFIIWLESTGQGTFVSEGPLHSTLLVVSGLITMIPLLLFGMAAKRLPLSTIGMIQYMTPTMQMLWALFITQEHLSPARWAGFIIIWVAVAVYLFDLTRRARRARKRDEPRSVPTRHPVEVPQQ</sequence>
<dbReference type="GO" id="GO:0005886">
    <property type="term" value="C:plasma membrane"/>
    <property type="evidence" value="ECO:0007669"/>
    <property type="project" value="UniProtKB-SubCell"/>
</dbReference>
<keyword evidence="12" id="KW-1185">Reference proteome</keyword>
<feature type="domain" description="EamA" evidence="10">
    <location>
        <begin position="141"/>
        <end position="272"/>
    </location>
</feature>
<feature type="transmembrane region" description="Helical" evidence="9">
    <location>
        <begin position="168"/>
        <end position="186"/>
    </location>
</feature>
<comment type="caution">
    <text evidence="11">The sequence shown here is derived from an EMBL/GenBank/DDBJ whole genome shotgun (WGS) entry which is preliminary data.</text>
</comment>
<feature type="transmembrane region" description="Helical" evidence="9">
    <location>
        <begin position="140"/>
        <end position="156"/>
    </location>
</feature>
<dbReference type="NCBIfam" id="TIGR00688">
    <property type="entry name" value="rarD"/>
    <property type="match status" value="1"/>
</dbReference>
<feature type="transmembrane region" description="Helical" evidence="9">
    <location>
        <begin position="88"/>
        <end position="110"/>
    </location>
</feature>
<dbReference type="SUPFAM" id="SSF103481">
    <property type="entry name" value="Multidrug resistance efflux transporter EmrE"/>
    <property type="match status" value="2"/>
</dbReference>
<comment type="similarity">
    <text evidence="2">Belongs to the EamA transporter family.</text>
</comment>
<dbReference type="InterPro" id="IPR037185">
    <property type="entry name" value="EmrE-like"/>
</dbReference>
<dbReference type="EMBL" id="RXHJ01000010">
    <property type="protein sequence ID" value="RSZ62743.1"/>
    <property type="molecule type" value="Genomic_DNA"/>
</dbReference>
<evidence type="ECO:0000313" key="12">
    <source>
        <dbReference type="Proteomes" id="UP000274907"/>
    </source>
</evidence>
<dbReference type="OrthoDB" id="369870at2"/>
<keyword evidence="7 9" id="KW-0472">Membrane</keyword>
<feature type="transmembrane region" description="Helical" evidence="9">
    <location>
        <begin position="117"/>
        <end position="134"/>
    </location>
</feature>
<evidence type="ECO:0000256" key="3">
    <source>
        <dbReference type="ARBA" id="ARBA00022448"/>
    </source>
</evidence>
<evidence type="ECO:0000256" key="1">
    <source>
        <dbReference type="ARBA" id="ARBA00004651"/>
    </source>
</evidence>
<dbReference type="RefSeq" id="WP_126121038.1">
    <property type="nucleotide sequence ID" value="NZ_RXHJ01000010.1"/>
</dbReference>
<feature type="transmembrane region" description="Helical" evidence="9">
    <location>
        <begin position="226"/>
        <end position="247"/>
    </location>
</feature>
<protein>
    <submittedName>
        <fullName evidence="11">EamA family transporter RarD</fullName>
    </submittedName>
</protein>
<feature type="transmembrane region" description="Helical" evidence="9">
    <location>
        <begin position="259"/>
        <end position="276"/>
    </location>
</feature>
<feature type="transmembrane region" description="Helical" evidence="9">
    <location>
        <begin position="34"/>
        <end position="51"/>
    </location>
</feature>
<proteinExistence type="inferred from homology"/>
<evidence type="ECO:0000256" key="5">
    <source>
        <dbReference type="ARBA" id="ARBA00022692"/>
    </source>
</evidence>
<dbReference type="InterPro" id="IPR000620">
    <property type="entry name" value="EamA_dom"/>
</dbReference>
<evidence type="ECO:0000313" key="11">
    <source>
        <dbReference type="EMBL" id="RSZ62743.1"/>
    </source>
</evidence>
<dbReference type="InterPro" id="IPR004626">
    <property type="entry name" value="RarD"/>
</dbReference>
<keyword evidence="3" id="KW-0813">Transport</keyword>
<dbReference type="Proteomes" id="UP000274907">
    <property type="component" value="Unassembled WGS sequence"/>
</dbReference>
<feature type="region of interest" description="Disordered" evidence="8">
    <location>
        <begin position="284"/>
        <end position="303"/>
    </location>
</feature>
<evidence type="ECO:0000256" key="7">
    <source>
        <dbReference type="ARBA" id="ARBA00023136"/>
    </source>
</evidence>
<evidence type="ECO:0000259" key="10">
    <source>
        <dbReference type="Pfam" id="PF00892"/>
    </source>
</evidence>
<keyword evidence="6 9" id="KW-1133">Transmembrane helix</keyword>
<evidence type="ECO:0000256" key="8">
    <source>
        <dbReference type="SAM" id="MobiDB-lite"/>
    </source>
</evidence>
<dbReference type="AlphaFoldDB" id="A0A3R9ZDV8"/>
<feature type="domain" description="EamA" evidence="10">
    <location>
        <begin position="2"/>
        <end position="131"/>
    </location>
</feature>
<name>A0A3R9ZDV8_9CORY</name>
<feature type="transmembrane region" description="Helical" evidence="9">
    <location>
        <begin position="198"/>
        <end position="219"/>
    </location>
</feature>
<evidence type="ECO:0000256" key="6">
    <source>
        <dbReference type="ARBA" id="ARBA00022989"/>
    </source>
</evidence>